<organism evidence="3 4">
    <name type="scientific">Hymenobacter lutimineralis</name>
    <dbReference type="NCBI Taxonomy" id="2606448"/>
    <lineage>
        <taxon>Bacteria</taxon>
        <taxon>Pseudomonadati</taxon>
        <taxon>Bacteroidota</taxon>
        <taxon>Cytophagia</taxon>
        <taxon>Cytophagales</taxon>
        <taxon>Hymenobacteraceae</taxon>
        <taxon>Hymenobacter</taxon>
    </lineage>
</organism>
<keyword evidence="1" id="KW-0732">Signal</keyword>
<gene>
    <name evidence="3" type="ORF">FY528_04520</name>
</gene>
<accession>A0A5D6VAK6</accession>
<comment type="caution">
    <text evidence="3">The sequence shown here is derived from an EMBL/GenBank/DDBJ whole genome shotgun (WGS) entry which is preliminary data.</text>
</comment>
<feature type="domain" description="Secretion system C-terminal sorting" evidence="2">
    <location>
        <begin position="751"/>
        <end position="828"/>
    </location>
</feature>
<dbReference type="GO" id="GO:0008237">
    <property type="term" value="F:metallopeptidase activity"/>
    <property type="evidence" value="ECO:0007669"/>
    <property type="project" value="InterPro"/>
</dbReference>
<name>A0A5D6VAK6_9BACT</name>
<dbReference type="Proteomes" id="UP000322791">
    <property type="component" value="Unassembled WGS sequence"/>
</dbReference>
<dbReference type="InterPro" id="IPR026444">
    <property type="entry name" value="Secre_tail"/>
</dbReference>
<evidence type="ECO:0000259" key="2">
    <source>
        <dbReference type="Pfam" id="PF18962"/>
    </source>
</evidence>
<dbReference type="NCBIfam" id="TIGR04183">
    <property type="entry name" value="Por_Secre_tail"/>
    <property type="match status" value="1"/>
</dbReference>
<feature type="chain" id="PRO_5023123403" evidence="1">
    <location>
        <begin position="21"/>
        <end position="830"/>
    </location>
</feature>
<dbReference type="SUPFAM" id="SSF55486">
    <property type="entry name" value="Metalloproteases ('zincins'), catalytic domain"/>
    <property type="match status" value="1"/>
</dbReference>
<feature type="signal peptide" evidence="1">
    <location>
        <begin position="1"/>
        <end position="20"/>
    </location>
</feature>
<sequence length="830" mass="88890">MKKRVLLALLGLATAQLGNAQDLKQSSVPGGTTVCFASTENAYTRIAPPESFLRAQRLKGRSINAPITVTYTGFTPAAKAAFQYAVDIWASLLKTDVPIYIEATWEPLKPGVLGSAGPGTYIRNISGAPQSNVWYPIALAEKLAGQELNGAGQADVVASFSSTFDWYLGTDGNTPTNKYDLVSVVLHELGHGLGFVDGMRIVDAGGEHGYGGLPVAYDTFVENSLGKRLVDKTNFANPSPELEKQMTSNALYFNSDLAEAVNNNTRPRLYAPTRYSGGSSIAHLNENTYLSGDPNSLMTPQIGPAESIHTPGPITLKMFDEMGWFNTAIRHTPLRDTETAQNYTVTAVIESDGTVKADSPKLVYSVDGGTDVTLSLAPTGQPKQYSVVIPNPGLNHTIRYYLSAADNETGRTYTAPGKAAPGIAAMPRYTFKVGADVTAPEVAHEAPSFLFESQLPYQLVVAADDNVGVASVKVEYSVNGVAQTPIELTKQGEDTYVGTIGNNGTLKAGDVLTYRVVVTDVATAQNKAFNPTAGVYTINVVKVKDAQVTYVNQLNSATPLDLVGNGFSITTPAGFSNAAIHSLHPYPDGDGDDQETNFIYQLLVPIKVQANRAEATVKFDEIVLVEPGEDGKPFGSVDFYDYVVVEGSKDGTTWVPLADGYDARANIAWLDHYNSSTSGNNSTAVGTPSLFRARELNLRDKFAGGDIVQLRFRLFADAGAHGWGWAIDNLRIQDAVTGVAQELKDAGGFDVFPNPTTGRFTLQARLTKATPGLQVVVRNVLGQEVLRKALPTTPGLVKETLDLSQLANGLYLVSLGDGSEALTKRLMVRH</sequence>
<dbReference type="Pfam" id="PF18962">
    <property type="entry name" value="Por_Secre_tail"/>
    <property type="match status" value="1"/>
</dbReference>
<reference evidence="3 4" key="1">
    <citation type="submission" date="2019-08" db="EMBL/GenBank/DDBJ databases">
        <authorList>
            <person name="Seo M.-J."/>
        </authorList>
    </citation>
    <scope>NUCLEOTIDE SEQUENCE [LARGE SCALE GENOMIC DNA]</scope>
    <source>
        <strain evidence="3 4">KIGAM108</strain>
    </source>
</reference>
<dbReference type="EMBL" id="VTHL01000003">
    <property type="protein sequence ID" value="TYZ12566.1"/>
    <property type="molecule type" value="Genomic_DNA"/>
</dbReference>
<evidence type="ECO:0000313" key="4">
    <source>
        <dbReference type="Proteomes" id="UP000322791"/>
    </source>
</evidence>
<dbReference type="RefSeq" id="WP_149069805.1">
    <property type="nucleotide sequence ID" value="NZ_VTHL01000003.1"/>
</dbReference>
<evidence type="ECO:0000256" key="1">
    <source>
        <dbReference type="SAM" id="SignalP"/>
    </source>
</evidence>
<dbReference type="InterPro" id="IPR024079">
    <property type="entry name" value="MetalloPept_cat_dom_sf"/>
</dbReference>
<protein>
    <submittedName>
        <fullName evidence="3">T9SS type A sorting domain-containing protein</fullName>
    </submittedName>
</protein>
<evidence type="ECO:0000313" key="3">
    <source>
        <dbReference type="EMBL" id="TYZ12566.1"/>
    </source>
</evidence>
<dbReference type="Gene3D" id="3.40.390.10">
    <property type="entry name" value="Collagenase (Catalytic Domain)"/>
    <property type="match status" value="1"/>
</dbReference>
<proteinExistence type="predicted"/>
<keyword evidence="4" id="KW-1185">Reference proteome</keyword>
<dbReference type="AlphaFoldDB" id="A0A5D6VAK6"/>